<evidence type="ECO:0000313" key="3">
    <source>
        <dbReference type="WBParaSite" id="TREG1_118970.1"/>
    </source>
</evidence>
<reference evidence="3" key="2">
    <citation type="submission" date="2023-11" db="UniProtKB">
        <authorList>
            <consortium name="WormBaseParasite"/>
        </authorList>
    </citation>
    <scope>IDENTIFICATION</scope>
</reference>
<evidence type="ECO:0000313" key="2">
    <source>
        <dbReference type="Proteomes" id="UP000050795"/>
    </source>
</evidence>
<reference evidence="2" key="1">
    <citation type="submission" date="2022-06" db="EMBL/GenBank/DDBJ databases">
        <authorList>
            <person name="Berger JAMES D."/>
            <person name="Berger JAMES D."/>
        </authorList>
    </citation>
    <scope>NUCLEOTIDE SEQUENCE [LARGE SCALE GENOMIC DNA]</scope>
</reference>
<organism evidence="2 3">
    <name type="scientific">Trichobilharzia regenti</name>
    <name type="common">Nasal bird schistosome</name>
    <dbReference type="NCBI Taxonomy" id="157069"/>
    <lineage>
        <taxon>Eukaryota</taxon>
        <taxon>Metazoa</taxon>
        <taxon>Spiralia</taxon>
        <taxon>Lophotrochozoa</taxon>
        <taxon>Platyhelminthes</taxon>
        <taxon>Trematoda</taxon>
        <taxon>Digenea</taxon>
        <taxon>Strigeidida</taxon>
        <taxon>Schistosomatoidea</taxon>
        <taxon>Schistosomatidae</taxon>
        <taxon>Trichobilharzia</taxon>
    </lineage>
</organism>
<evidence type="ECO:0000256" key="1">
    <source>
        <dbReference type="SAM" id="Phobius"/>
    </source>
</evidence>
<protein>
    <submittedName>
        <fullName evidence="3">Uncharacterized protein</fullName>
    </submittedName>
</protein>
<keyword evidence="1" id="KW-0812">Transmembrane</keyword>
<keyword evidence="1" id="KW-1133">Transmembrane helix</keyword>
<dbReference type="AlphaFoldDB" id="A0AA85IYR8"/>
<accession>A0AA85IYR8</accession>
<dbReference type="Proteomes" id="UP000050795">
    <property type="component" value="Unassembled WGS sequence"/>
</dbReference>
<keyword evidence="1" id="KW-0472">Membrane</keyword>
<sequence length="156" mass="17932">MMRLHVVSKHLLVANITLSILSAIGQYPESYAFYHSLLGYMLHSIPCVSILDCLLLWLPTLTNNTDKNNITSGSSSGNNSNNIITRDWCLFVYYVLKHWPRNPFYLDSSYQRRLVQPLENSYLNKVSKHTGRLALCHLIRTCKVKSVLVTCWPDDE</sequence>
<dbReference type="WBParaSite" id="TREG1_118970.1">
    <property type="protein sequence ID" value="TREG1_118970.1"/>
    <property type="gene ID" value="TREG1_118970"/>
</dbReference>
<feature type="transmembrane region" description="Helical" evidence="1">
    <location>
        <begin position="41"/>
        <end position="58"/>
    </location>
</feature>
<keyword evidence="2" id="KW-1185">Reference proteome</keyword>
<name>A0AA85IYR8_TRIRE</name>
<proteinExistence type="predicted"/>